<dbReference type="Proteomes" id="UP001463665">
    <property type="component" value="Chromosome"/>
</dbReference>
<protein>
    <submittedName>
        <fullName evidence="1">Uncharacterized protein</fullName>
    </submittedName>
</protein>
<organism evidence="1 2">
    <name type="scientific">Chryseobacterium endophyticum</name>
    <dbReference type="NCBI Taxonomy" id="1854762"/>
    <lineage>
        <taxon>Bacteria</taxon>
        <taxon>Pseudomonadati</taxon>
        <taxon>Bacteroidota</taxon>
        <taxon>Flavobacteriia</taxon>
        <taxon>Flavobacteriales</taxon>
        <taxon>Weeksellaceae</taxon>
        <taxon>Chryseobacterium group</taxon>
        <taxon>Chryseobacterium</taxon>
    </lineage>
</organism>
<dbReference type="EMBL" id="CP154834">
    <property type="protein sequence ID" value="XAO76066.1"/>
    <property type="molecule type" value="Genomic_DNA"/>
</dbReference>
<keyword evidence="2" id="KW-1185">Reference proteome</keyword>
<dbReference type="AlphaFoldDB" id="A0AAU6WTU5"/>
<sequence length="200" mass="23753">MKKNNINFESRFWSGRSKLSPVALGDVFFQFHDLATAKERLNLMMQYTVQGKTRIPEDPSVVFHFHQSLRSLIRAGWCLRKKSGKWIGKAVPETGNPLLYGSLSEEEYRDPVRVFRKAFKQYRLEELEDFLSDLVYFSLGTFNHLPERDIVGPYLHLIKMLDAAWLIVERKNRKKSFFNLCHRKMRFIYRRNPESFQTIL</sequence>
<reference evidence="1 2" key="1">
    <citation type="submission" date="2024-04" db="EMBL/GenBank/DDBJ databases">
        <title>Genome sequencing and assembly of rice foliar adapted Chryseobacterium endophyticum OsEnb-ALM-A6.</title>
        <authorList>
            <person name="Kumar S."/>
            <person name="Javed M."/>
            <person name="Chouhan V."/>
            <person name="Charishma K."/>
            <person name="Patel A."/>
            <person name="Kumar M."/>
            <person name="Sahu K.P."/>
            <person name="Kumar A."/>
        </authorList>
    </citation>
    <scope>NUCLEOTIDE SEQUENCE [LARGE SCALE GENOMIC DNA]</scope>
    <source>
        <strain evidence="1 2">OsEnb-ALM-A6</strain>
    </source>
</reference>
<proteinExistence type="predicted"/>
<accession>A0AAU6WTU5</accession>
<evidence type="ECO:0000313" key="2">
    <source>
        <dbReference type="Proteomes" id="UP001463665"/>
    </source>
</evidence>
<gene>
    <name evidence="1" type="ORF">AAFP95_09805</name>
</gene>
<dbReference type="RefSeq" id="WP_345767539.1">
    <property type="nucleotide sequence ID" value="NZ_CP154834.1"/>
</dbReference>
<name>A0AAU6WTU5_9FLAO</name>
<evidence type="ECO:0000313" key="1">
    <source>
        <dbReference type="EMBL" id="XAO76066.1"/>
    </source>
</evidence>